<feature type="domain" description="RagB/SusD" evidence="6">
    <location>
        <begin position="293"/>
        <end position="535"/>
    </location>
</feature>
<sequence length="535" mass="60357">MKITKYPLVIAFGLLVSLTACEIERIPETQISDPSFWRSESDLRNATNYLYTFLPAPTTEDVWSDDAFGTSANNISDGSRQAPSTANDYNDPYKIIRAANNIMEKAPTVPVTEDVYNRYIAEARFFRAWAYVQLFQKYGAVPLILKTLQEDSPELNAPAASRDEVMDAIYSDLDYASTLLPTPTQLGSADYGRVSNTAAMALKARIALFEGTRSKFHNYGEPAKHLTIARDAAKAVIDSQEHSLFGSYFDLFQYAGEGRQNRENILVKQFGISVAEQVANHNFSRIIETGALNGTKSLVDSYLMKDGLPIAQSPAYQAPNASYEVYAGRDERLAATFFKQGDAFISNAGYTVPPLQFHKTGFGTRKYFDRTDWSNQRSFIDRSIIRYAEVLLIYAEATFELQGSISDEDLGLTINSLRQRAGVAELTNSFVAEHGLDMRDEIRRERRVELAMEGFRYWDIMRWKIAENVLVKPVLGMYYFQGEFNTNVAVQLDPEGYLLLQDAEFLSFDPGRDYLWPFPINELGLNPGLSQNPNW</sequence>
<comment type="caution">
    <text evidence="8">The sequence shown here is derived from an EMBL/GenBank/DDBJ whole genome shotgun (WGS) entry which is preliminary data.</text>
</comment>
<dbReference type="EMBL" id="QRGR01000001">
    <property type="protein sequence ID" value="RDV17213.1"/>
    <property type="molecule type" value="Genomic_DNA"/>
</dbReference>
<reference evidence="9" key="1">
    <citation type="submission" date="2018-08" db="EMBL/GenBank/DDBJ databases">
        <authorList>
            <person name="Liu Z.-W."/>
            <person name="Du Z.-J."/>
        </authorList>
    </citation>
    <scope>NUCLEOTIDE SEQUENCE [LARGE SCALE GENOMIC DNA]</scope>
    <source>
        <strain evidence="9">H4X</strain>
    </source>
</reference>
<keyword evidence="9" id="KW-1185">Reference proteome</keyword>
<evidence type="ECO:0000256" key="4">
    <source>
        <dbReference type="ARBA" id="ARBA00023136"/>
    </source>
</evidence>
<dbReference type="Pfam" id="PF07980">
    <property type="entry name" value="SusD_RagB"/>
    <property type="match status" value="1"/>
</dbReference>
<dbReference type="PROSITE" id="PS51257">
    <property type="entry name" value="PROKAR_LIPOPROTEIN"/>
    <property type="match status" value="1"/>
</dbReference>
<comment type="subcellular location">
    <subcellularLocation>
        <location evidence="1">Cell outer membrane</location>
    </subcellularLocation>
</comment>
<dbReference type="OrthoDB" id="5694214at2"/>
<evidence type="ECO:0000256" key="5">
    <source>
        <dbReference type="ARBA" id="ARBA00023237"/>
    </source>
</evidence>
<evidence type="ECO:0000256" key="2">
    <source>
        <dbReference type="ARBA" id="ARBA00006275"/>
    </source>
</evidence>
<evidence type="ECO:0000259" key="6">
    <source>
        <dbReference type="Pfam" id="PF07980"/>
    </source>
</evidence>
<feature type="domain" description="SusD-like N-terminal" evidence="7">
    <location>
        <begin position="82"/>
        <end position="208"/>
    </location>
</feature>
<dbReference type="GO" id="GO:0009279">
    <property type="term" value="C:cell outer membrane"/>
    <property type="evidence" value="ECO:0007669"/>
    <property type="project" value="UniProtKB-SubCell"/>
</dbReference>
<gene>
    <name evidence="8" type="ORF">DXT99_01525</name>
</gene>
<evidence type="ECO:0000259" key="7">
    <source>
        <dbReference type="Pfam" id="PF14322"/>
    </source>
</evidence>
<dbReference type="RefSeq" id="WP_115563732.1">
    <property type="nucleotide sequence ID" value="NZ_QRGR01000001.1"/>
</dbReference>
<keyword evidence="5" id="KW-0998">Cell outer membrane</keyword>
<dbReference type="Gene3D" id="1.25.40.390">
    <property type="match status" value="1"/>
</dbReference>
<dbReference type="InterPro" id="IPR033985">
    <property type="entry name" value="SusD-like_N"/>
</dbReference>
<protein>
    <submittedName>
        <fullName evidence="8">RagB/SusD family nutrient uptake outer membrane protein</fullName>
    </submittedName>
</protein>
<dbReference type="InterPro" id="IPR011990">
    <property type="entry name" value="TPR-like_helical_dom_sf"/>
</dbReference>
<dbReference type="SUPFAM" id="SSF48452">
    <property type="entry name" value="TPR-like"/>
    <property type="match status" value="1"/>
</dbReference>
<evidence type="ECO:0000313" key="8">
    <source>
        <dbReference type="EMBL" id="RDV17213.1"/>
    </source>
</evidence>
<organism evidence="8 9">
    <name type="scientific">Pontibacter diazotrophicus</name>
    <dbReference type="NCBI Taxonomy" id="1400979"/>
    <lineage>
        <taxon>Bacteria</taxon>
        <taxon>Pseudomonadati</taxon>
        <taxon>Bacteroidota</taxon>
        <taxon>Cytophagia</taxon>
        <taxon>Cytophagales</taxon>
        <taxon>Hymenobacteraceae</taxon>
        <taxon>Pontibacter</taxon>
    </lineage>
</organism>
<proteinExistence type="inferred from homology"/>
<dbReference type="AlphaFoldDB" id="A0A3D8LID9"/>
<dbReference type="Proteomes" id="UP000256708">
    <property type="component" value="Unassembled WGS sequence"/>
</dbReference>
<name>A0A3D8LID9_9BACT</name>
<evidence type="ECO:0000256" key="3">
    <source>
        <dbReference type="ARBA" id="ARBA00022729"/>
    </source>
</evidence>
<dbReference type="InterPro" id="IPR012944">
    <property type="entry name" value="SusD_RagB_dom"/>
</dbReference>
<evidence type="ECO:0000313" key="9">
    <source>
        <dbReference type="Proteomes" id="UP000256708"/>
    </source>
</evidence>
<dbReference type="Pfam" id="PF14322">
    <property type="entry name" value="SusD-like_3"/>
    <property type="match status" value="1"/>
</dbReference>
<keyword evidence="4" id="KW-0472">Membrane</keyword>
<evidence type="ECO:0000256" key="1">
    <source>
        <dbReference type="ARBA" id="ARBA00004442"/>
    </source>
</evidence>
<accession>A0A3D8LID9</accession>
<keyword evidence="3" id="KW-0732">Signal</keyword>
<comment type="similarity">
    <text evidence="2">Belongs to the SusD family.</text>
</comment>